<keyword evidence="7" id="KW-0539">Nucleus</keyword>
<organism evidence="11 12">
    <name type="scientific">Eutrema salsugineum</name>
    <name type="common">Saltwater cress</name>
    <name type="synonym">Sisymbrium salsugineum</name>
    <dbReference type="NCBI Taxonomy" id="72664"/>
    <lineage>
        <taxon>Eukaryota</taxon>
        <taxon>Viridiplantae</taxon>
        <taxon>Streptophyta</taxon>
        <taxon>Embryophyta</taxon>
        <taxon>Tracheophyta</taxon>
        <taxon>Spermatophyta</taxon>
        <taxon>Magnoliopsida</taxon>
        <taxon>eudicotyledons</taxon>
        <taxon>Gunneridae</taxon>
        <taxon>Pentapetalae</taxon>
        <taxon>rosids</taxon>
        <taxon>malvids</taxon>
        <taxon>Brassicales</taxon>
        <taxon>Brassicaceae</taxon>
        <taxon>Eutremeae</taxon>
        <taxon>Eutrema</taxon>
    </lineage>
</organism>
<dbReference type="GO" id="GO:0005634">
    <property type="term" value="C:nucleus"/>
    <property type="evidence" value="ECO:0007669"/>
    <property type="project" value="UniProtKB-SubCell"/>
</dbReference>
<keyword evidence="12" id="KW-1185">Reference proteome</keyword>
<dbReference type="GO" id="GO:0006974">
    <property type="term" value="P:DNA damage response"/>
    <property type="evidence" value="ECO:0007669"/>
    <property type="project" value="TreeGrafter"/>
</dbReference>
<dbReference type="InterPro" id="IPR038254">
    <property type="entry name" value="KIN17_WH-like_sf"/>
</dbReference>
<dbReference type="Gene3D" id="2.30.30.30">
    <property type="match status" value="1"/>
</dbReference>
<dbReference type="InterPro" id="IPR041330">
    <property type="entry name" value="KN17_SH3"/>
</dbReference>
<evidence type="ECO:0000256" key="7">
    <source>
        <dbReference type="ARBA" id="ARBA00023242"/>
    </source>
</evidence>
<dbReference type="Pfam" id="PF25092">
    <property type="entry name" value="SH3_KIN17_C"/>
    <property type="match status" value="1"/>
</dbReference>
<evidence type="ECO:0000256" key="2">
    <source>
        <dbReference type="ARBA" id="ARBA00008517"/>
    </source>
</evidence>
<dbReference type="eggNOG" id="KOG2837">
    <property type="taxonomic scope" value="Eukaryota"/>
</dbReference>
<dbReference type="Pfam" id="PF25095">
    <property type="entry name" value="C2H2-zf_KIN17"/>
    <property type="match status" value="1"/>
</dbReference>
<comment type="subcellular location">
    <subcellularLocation>
        <location evidence="1">Nucleus</location>
    </subcellularLocation>
</comment>
<dbReference type="EMBL" id="KI517809">
    <property type="protein sequence ID" value="ESQ29923.1"/>
    <property type="molecule type" value="Genomic_DNA"/>
</dbReference>
<dbReference type="SMART" id="SM01253">
    <property type="entry name" value="Kin17_mid"/>
    <property type="match status" value="1"/>
</dbReference>
<protein>
    <recommendedName>
        <fullName evidence="8">KIN17-like protein</fullName>
    </recommendedName>
</protein>
<feature type="region of interest" description="Disordered" evidence="9">
    <location>
        <begin position="183"/>
        <end position="213"/>
    </location>
</feature>
<dbReference type="OrthoDB" id="10266249at2759"/>
<dbReference type="InterPro" id="IPR036236">
    <property type="entry name" value="Znf_C2H2_sf"/>
</dbReference>
<dbReference type="Gramene" id="ESQ29923">
    <property type="protein sequence ID" value="ESQ29923"/>
    <property type="gene ID" value="EUTSA_v10011527mg"/>
</dbReference>
<accession>V4KRC3</accession>
<dbReference type="InterPro" id="IPR014722">
    <property type="entry name" value="Rib_uL2_dom2"/>
</dbReference>
<evidence type="ECO:0000256" key="5">
    <source>
        <dbReference type="ARBA" id="ARBA00022833"/>
    </source>
</evidence>
<evidence type="ECO:0000256" key="4">
    <source>
        <dbReference type="ARBA" id="ARBA00022771"/>
    </source>
</evidence>
<dbReference type="Proteomes" id="UP000030689">
    <property type="component" value="Unassembled WGS sequence"/>
</dbReference>
<dbReference type="FunFam" id="1.10.10.2030:FF:000001">
    <property type="entry name" value="DNA/RNA-binding protein KIN17, putative"/>
    <property type="match status" value="1"/>
</dbReference>
<dbReference type="AlphaFoldDB" id="V4KRC3"/>
<evidence type="ECO:0000313" key="12">
    <source>
        <dbReference type="Proteomes" id="UP000030689"/>
    </source>
</evidence>
<reference evidence="11 12" key="1">
    <citation type="journal article" date="2013" name="Front. Plant Sci.">
        <title>The Reference Genome of the Halophytic Plant Eutrema salsugineum.</title>
        <authorList>
            <person name="Yang R."/>
            <person name="Jarvis D.E."/>
            <person name="Chen H."/>
            <person name="Beilstein M.A."/>
            <person name="Grimwood J."/>
            <person name="Jenkins J."/>
            <person name="Shu S."/>
            <person name="Prochnik S."/>
            <person name="Xin M."/>
            <person name="Ma C."/>
            <person name="Schmutz J."/>
            <person name="Wing R.A."/>
            <person name="Mitchell-Olds T."/>
            <person name="Schumaker K.S."/>
            <person name="Wang X."/>
        </authorList>
    </citation>
    <scope>NUCLEOTIDE SEQUENCE [LARGE SCALE GENOMIC DNA]</scope>
</reference>
<evidence type="ECO:0000256" key="9">
    <source>
        <dbReference type="SAM" id="MobiDB-lite"/>
    </source>
</evidence>
<gene>
    <name evidence="11" type="ORF">EUTSA_v10011527mg</name>
</gene>
<feature type="compositionally biased region" description="Basic and acidic residues" evidence="9">
    <location>
        <begin position="197"/>
        <end position="213"/>
    </location>
</feature>
<comment type="similarity">
    <text evidence="2">Belongs to the KIN17 family.</text>
</comment>
<dbReference type="STRING" id="72664.V4KRC3"/>
<keyword evidence="4" id="KW-0863">Zinc-finger</keyword>
<feature type="domain" description="DNA/RNA-binding protein Kin17 WH-like" evidence="10">
    <location>
        <begin position="52"/>
        <end position="178"/>
    </location>
</feature>
<proteinExistence type="inferred from homology"/>
<name>V4KRC3_EUTSA</name>
<dbReference type="GO" id="GO:0008270">
    <property type="term" value="F:zinc ion binding"/>
    <property type="evidence" value="ECO:0007669"/>
    <property type="project" value="UniProtKB-KW"/>
</dbReference>
<dbReference type="OMA" id="RMTDFIE"/>
<evidence type="ECO:0000256" key="3">
    <source>
        <dbReference type="ARBA" id="ARBA00022723"/>
    </source>
</evidence>
<dbReference type="Pfam" id="PF18131">
    <property type="entry name" value="KN17_SH3"/>
    <property type="match status" value="1"/>
</dbReference>
<evidence type="ECO:0000256" key="6">
    <source>
        <dbReference type="ARBA" id="ARBA00023054"/>
    </source>
</evidence>
<evidence type="ECO:0000256" key="1">
    <source>
        <dbReference type="ARBA" id="ARBA00004123"/>
    </source>
</evidence>
<feature type="compositionally biased region" description="Basic and acidic residues" evidence="9">
    <location>
        <begin position="237"/>
        <end position="285"/>
    </location>
</feature>
<evidence type="ECO:0000313" key="11">
    <source>
        <dbReference type="EMBL" id="ESQ29923.1"/>
    </source>
</evidence>
<dbReference type="FunFam" id="2.30.30.30:FF:000021">
    <property type="entry name" value="DNA/RNA-binding protein KIN17, putative"/>
    <property type="match status" value="1"/>
</dbReference>
<feature type="compositionally biased region" description="Gly residues" evidence="9">
    <location>
        <begin position="186"/>
        <end position="196"/>
    </location>
</feature>
<keyword evidence="3" id="KW-0479">Metal-binding</keyword>
<dbReference type="SUPFAM" id="SSF57667">
    <property type="entry name" value="beta-beta-alpha zinc fingers"/>
    <property type="match status" value="1"/>
</dbReference>
<evidence type="ECO:0000256" key="8">
    <source>
        <dbReference type="ARBA" id="ARBA00073416"/>
    </source>
</evidence>
<keyword evidence="6" id="KW-0175">Coiled coil</keyword>
<dbReference type="Gene3D" id="2.30.30.140">
    <property type="match status" value="1"/>
</dbReference>
<dbReference type="Pfam" id="PF10357">
    <property type="entry name" value="WH_KIN17"/>
    <property type="match status" value="1"/>
</dbReference>
<evidence type="ECO:0000259" key="10">
    <source>
        <dbReference type="SMART" id="SM01253"/>
    </source>
</evidence>
<dbReference type="CDD" id="cd13155">
    <property type="entry name" value="KOW_KIN17"/>
    <property type="match status" value="1"/>
</dbReference>
<dbReference type="GO" id="GO:0006260">
    <property type="term" value="P:DNA replication"/>
    <property type="evidence" value="ECO:0007669"/>
    <property type="project" value="TreeGrafter"/>
</dbReference>
<keyword evidence="5" id="KW-0862">Zinc</keyword>
<feature type="region of interest" description="Disordered" evidence="9">
    <location>
        <begin position="234"/>
        <end position="285"/>
    </location>
</feature>
<dbReference type="PANTHER" id="PTHR12805:SF0">
    <property type="entry name" value="DNA_RNA-BINDING PROTEIN KIN17"/>
    <property type="match status" value="1"/>
</dbReference>
<dbReference type="PANTHER" id="PTHR12805">
    <property type="entry name" value="KIN17 KIN, ANTIGENIC DETERMINANT OF RECA PROTEIN HOMOLOG"/>
    <property type="match status" value="1"/>
</dbReference>
<dbReference type="InterPro" id="IPR037321">
    <property type="entry name" value="KIN17-like"/>
</dbReference>
<dbReference type="FunFam" id="2.30.30.140:FF:000056">
    <property type="entry name" value="DNA/RNA-binding protein kin17-like"/>
    <property type="match status" value="1"/>
</dbReference>
<dbReference type="KEGG" id="eus:EUTSA_v10011527mg"/>
<dbReference type="InterPro" id="IPR019447">
    <property type="entry name" value="DNA/RNA-bd_Kin17_WH-like_dom"/>
</dbReference>
<dbReference type="Gene3D" id="1.10.10.2030">
    <property type="entry name" value="DNA/RNA-binding protein Kin17, conserved domain"/>
    <property type="match status" value="1"/>
</dbReference>
<dbReference type="GO" id="GO:0003690">
    <property type="term" value="F:double-stranded DNA binding"/>
    <property type="evidence" value="ECO:0007669"/>
    <property type="project" value="TreeGrafter"/>
</dbReference>
<dbReference type="InterPro" id="IPR056767">
    <property type="entry name" value="C2H2-Znf_KIN17"/>
</dbReference>
<dbReference type="InterPro" id="IPR041995">
    <property type="entry name" value="KOW_KIN17"/>
</dbReference>
<sequence length="414" mass="47832">MGKNDFLTPKAMANRMKAKGLQKLRWYCQMCQKQCRDENGFKCHCMSESHQRQMQVFGMNPTRVVEGYSEEFEKTFLDLMRRSHRFSRIAATVVYNEYINDRHHVHMNSTEWATLTEFIKYLGKTGKCKVEETPKGWFITYIDRDSETLFKERLKNKRVKSELAEEEKQEREIQRQIERAAEKLNAGGGHSSGEGEGSGKEMVQDDDEKKKDEDLRLKSGVKVEFALAGVAKQVTTGKERGESSKHVVFEDEDYEKHERGEKRKKAGDSGRSEKERRSALDELMKEEETKKERINRKDHWLFEGIIVKVMSKALAEKGYYKQKGVVRKVIDTYVGEIEMLDSKHVLRVDQEELETVLPQIGGLVKIVNGAYRGSNARLLGVDTDKFCAKVQIEKGVYDGRVVKSIEYEDICKLA</sequence>